<protein>
    <submittedName>
        <fullName evidence="2">Uncharacterized protein</fullName>
    </submittedName>
</protein>
<comment type="caution">
    <text evidence="2">The sequence shown here is derived from an EMBL/GenBank/DDBJ whole genome shotgun (WGS) entry which is preliminary data.</text>
</comment>
<dbReference type="EMBL" id="AFWE01000073">
    <property type="protein sequence ID" value="EGU38975.1"/>
    <property type="molecule type" value="Genomic_DNA"/>
</dbReference>
<organism evidence="2 3">
    <name type="scientific">Vibrio scophthalmi LMG 19158</name>
    <dbReference type="NCBI Taxonomy" id="870967"/>
    <lineage>
        <taxon>Bacteria</taxon>
        <taxon>Pseudomonadati</taxon>
        <taxon>Pseudomonadota</taxon>
        <taxon>Gammaproteobacteria</taxon>
        <taxon>Vibrionales</taxon>
        <taxon>Vibrionaceae</taxon>
        <taxon>Vibrio</taxon>
    </lineage>
</organism>
<name>F9RLH1_9VIBR</name>
<dbReference type="AlphaFoldDB" id="F9RLH1"/>
<sequence>MERGLVQKVYQRICFVVLATLSSDWKEREAKSRIEKREKESRGEKEKREARKS</sequence>
<dbReference type="eggNOG" id="ENOG5031Q29">
    <property type="taxonomic scope" value="Bacteria"/>
</dbReference>
<evidence type="ECO:0000313" key="2">
    <source>
        <dbReference type="EMBL" id="EGU38975.1"/>
    </source>
</evidence>
<proteinExistence type="predicted"/>
<feature type="region of interest" description="Disordered" evidence="1">
    <location>
        <begin position="29"/>
        <end position="53"/>
    </location>
</feature>
<evidence type="ECO:0000313" key="3">
    <source>
        <dbReference type="Proteomes" id="UP000004349"/>
    </source>
</evidence>
<dbReference type="Proteomes" id="UP000004349">
    <property type="component" value="Unassembled WGS sequence"/>
</dbReference>
<accession>F9RLH1</accession>
<gene>
    <name evidence="2" type="ORF">VIS19158_05383</name>
</gene>
<evidence type="ECO:0000256" key="1">
    <source>
        <dbReference type="SAM" id="MobiDB-lite"/>
    </source>
</evidence>
<reference evidence="2 3" key="1">
    <citation type="journal article" date="2012" name="Int. J. Syst. Evol. Microbiol.">
        <title>Vibrio caribbeanicus sp. nov., isolated from the marine sponge Scleritoderma cyanea.</title>
        <authorList>
            <person name="Hoffmann M."/>
            <person name="Monday S.R."/>
            <person name="Allard M.W."/>
            <person name="Strain E.A."/>
            <person name="Whittaker P."/>
            <person name="Naum M."/>
            <person name="McCarthy P.J."/>
            <person name="Lopez J.V."/>
            <person name="Fischer M."/>
            <person name="Brown E.W."/>
        </authorList>
    </citation>
    <scope>NUCLEOTIDE SEQUENCE [LARGE SCALE GENOMIC DNA]</scope>
    <source>
        <strain evidence="2 3">LMG 19158</strain>
    </source>
</reference>